<dbReference type="SMART" id="SM00225">
    <property type="entry name" value="BTB"/>
    <property type="match status" value="1"/>
</dbReference>
<dbReference type="InterPro" id="IPR002083">
    <property type="entry name" value="MATH/TRAF_dom"/>
</dbReference>
<dbReference type="Pfam" id="PF00651">
    <property type="entry name" value="BTB"/>
    <property type="match status" value="1"/>
</dbReference>
<dbReference type="AlphaFoldDB" id="A0A8S1EM15"/>
<dbReference type="InterPro" id="IPR000210">
    <property type="entry name" value="BTB/POZ_dom"/>
</dbReference>
<dbReference type="PROSITE" id="PS50144">
    <property type="entry name" value="MATH"/>
    <property type="match status" value="1"/>
</dbReference>
<dbReference type="EMBL" id="CADEPM010000003">
    <property type="protein sequence ID" value="CAB3403149.1"/>
    <property type="molecule type" value="Genomic_DNA"/>
</dbReference>
<dbReference type="PROSITE" id="PS50097">
    <property type="entry name" value="BTB"/>
    <property type="match status" value="1"/>
</dbReference>
<evidence type="ECO:0008006" key="5">
    <source>
        <dbReference type="Google" id="ProtNLM"/>
    </source>
</evidence>
<evidence type="ECO:0000259" key="1">
    <source>
        <dbReference type="PROSITE" id="PS50097"/>
    </source>
</evidence>
<dbReference type="OrthoDB" id="5865602at2759"/>
<dbReference type="PANTHER" id="PTHR47022">
    <property type="entry name" value="BTB AND MATH DOMAIN-CONTAINING PROTEIN 36-RELATED"/>
    <property type="match status" value="1"/>
</dbReference>
<dbReference type="SUPFAM" id="SSF54695">
    <property type="entry name" value="POZ domain"/>
    <property type="match status" value="1"/>
</dbReference>
<feature type="domain" description="MATH" evidence="2">
    <location>
        <begin position="11"/>
        <end position="141"/>
    </location>
</feature>
<evidence type="ECO:0000259" key="2">
    <source>
        <dbReference type="PROSITE" id="PS50144"/>
    </source>
</evidence>
<reference evidence="3 4" key="1">
    <citation type="submission" date="2020-04" db="EMBL/GenBank/DDBJ databases">
        <authorList>
            <person name="Laetsch R D."/>
            <person name="Stevens L."/>
            <person name="Kumar S."/>
            <person name="Blaxter L. M."/>
        </authorList>
    </citation>
    <scope>NUCLEOTIDE SEQUENCE [LARGE SCALE GENOMIC DNA]</scope>
</reference>
<gene>
    <name evidence="3" type="ORF">CBOVIS_LOCUS5662</name>
</gene>
<keyword evidence="4" id="KW-1185">Reference proteome</keyword>
<dbReference type="InterPro" id="IPR011333">
    <property type="entry name" value="SKP1/BTB/POZ_sf"/>
</dbReference>
<dbReference type="SUPFAM" id="SSF49599">
    <property type="entry name" value="TRAF domain-like"/>
    <property type="match status" value="2"/>
</dbReference>
<evidence type="ECO:0000313" key="4">
    <source>
        <dbReference type="Proteomes" id="UP000494206"/>
    </source>
</evidence>
<name>A0A8S1EM15_9PELO</name>
<dbReference type="Gene3D" id="3.30.710.10">
    <property type="entry name" value="Potassium Channel Kv1.1, Chain A"/>
    <property type="match status" value="1"/>
</dbReference>
<comment type="caution">
    <text evidence="3">The sequence shown here is derived from an EMBL/GenBank/DDBJ whole genome shotgun (WGS) entry which is preliminary data.</text>
</comment>
<dbReference type="Proteomes" id="UP000494206">
    <property type="component" value="Unassembled WGS sequence"/>
</dbReference>
<dbReference type="Pfam" id="PF00917">
    <property type="entry name" value="MATH"/>
    <property type="match status" value="2"/>
</dbReference>
<accession>A0A8S1EM15</accession>
<dbReference type="InterPro" id="IPR008974">
    <property type="entry name" value="TRAF-like"/>
</dbReference>
<feature type="domain" description="BTB" evidence="1">
    <location>
        <begin position="306"/>
        <end position="370"/>
    </location>
</feature>
<evidence type="ECO:0000313" key="3">
    <source>
        <dbReference type="EMBL" id="CAB3403149.1"/>
    </source>
</evidence>
<proteinExistence type="predicted"/>
<organism evidence="3 4">
    <name type="scientific">Caenorhabditis bovis</name>
    <dbReference type="NCBI Taxonomy" id="2654633"/>
    <lineage>
        <taxon>Eukaryota</taxon>
        <taxon>Metazoa</taxon>
        <taxon>Ecdysozoa</taxon>
        <taxon>Nematoda</taxon>
        <taxon>Chromadorea</taxon>
        <taxon>Rhabditida</taxon>
        <taxon>Rhabditina</taxon>
        <taxon>Rhabditomorpha</taxon>
        <taxon>Rhabditoidea</taxon>
        <taxon>Rhabditidae</taxon>
        <taxon>Peloderinae</taxon>
        <taxon>Caenorhabditis</taxon>
    </lineage>
</organism>
<dbReference type="PANTHER" id="PTHR47022:SF1">
    <property type="entry name" value="BTB AND MATH DOMAIN-CONTAINING PROTEIN 36-RELATED"/>
    <property type="match status" value="1"/>
</dbReference>
<sequence length="479" mass="54558">MANNDEAPRAEGVVKFELTEVSSLNMTGKMSATHIIGGLPWSLTAMTCFDANSVIYLGVLAKCKFEGRQSEMECDADVEFRVIGRARDDATPPPFAAKTIHKTYSKDAVNWGVVRFLKWSDFTDVDNGYVTNDTAQIEARVVIKKIHDNNDVPMHKLNVLGCYHFRFDVTTFTGLAEWSPSRFFNIPWVISASFGELDPISRAPYLALGLKCNHESLSNLWSCHAEFEFKLVIETPHGEVNPSIKNGTHVFTKRHNQAMVPRFIKWNELLAMTNGLVTIDFMLKVTKAEGLYVPRGYDFTKPSNFADTTLSIGDNHLYVNKMLLSSFSPFFENLFNQPNEENHYRLTDIDSNEFIELLHVIYPSHYPVHEYNAEFLLKVSEKFKIDFVKYECEKFLVSTVKVNKNDKIRIADRYKLATLQDAWLKSCDDVVELNAFRLTNEFEKLGNDTKFAILHRTIDLYAINNERACPSTSSADSAN</sequence>
<protein>
    <recommendedName>
        <fullName evidence="5">BTB domain-containing protein</fullName>
    </recommendedName>
</protein>
<dbReference type="Gene3D" id="2.60.210.10">
    <property type="entry name" value="Apoptosis, Tumor Necrosis Factor Receptor Associated Protein 2, Chain A"/>
    <property type="match status" value="2"/>
</dbReference>